<evidence type="ECO:0000313" key="2">
    <source>
        <dbReference type="Proteomes" id="UP000249056"/>
    </source>
</evidence>
<name>A0A395IUD0_9HELO</name>
<proteinExistence type="predicted"/>
<reference evidence="1 2" key="1">
    <citation type="submission" date="2018-06" db="EMBL/GenBank/DDBJ databases">
        <title>Genome Sequence of the Brown Rot Fungal Pathogen Monilinia fructigena.</title>
        <authorList>
            <person name="Landi L."/>
            <person name="De Miccolis Angelini R.M."/>
            <person name="Pollastro S."/>
            <person name="Abate D."/>
            <person name="Faretra F."/>
            <person name="Romanazzi G."/>
        </authorList>
    </citation>
    <scope>NUCLEOTIDE SEQUENCE [LARGE SCALE GENOMIC DNA]</scope>
    <source>
        <strain evidence="1 2">Mfrg269</strain>
    </source>
</reference>
<dbReference type="PANTHER" id="PTHR47785">
    <property type="entry name" value="ZN(II)2CYS6 TRANSCRIPTION FACTOR (EUROFUNG)-RELATED-RELATED"/>
    <property type="match status" value="1"/>
</dbReference>
<dbReference type="Proteomes" id="UP000249056">
    <property type="component" value="Unassembled WGS sequence"/>
</dbReference>
<sequence>MTRKFGKGISVSSTNEGYKTSIILKPRSTRQAVCGHAITGKLYYQSCSRHMEFWRAMISASSACNILITSDNIDWESPRGDLIKRAYWHCATMETTLHLDMDLPLTSIMNLEQRIALPLFKSTYCEEDFEGDQKSHWQAHNSSVLALRRICIHIQRGISEMSKQGANSASKNAFSLLSATGVQQLASQLTQWRGLLPSAIQWPEE</sequence>
<gene>
    <name evidence="1" type="ORF">DID88_004345</name>
</gene>
<evidence type="ECO:0008006" key="3">
    <source>
        <dbReference type="Google" id="ProtNLM"/>
    </source>
</evidence>
<accession>A0A395IUD0</accession>
<protein>
    <recommendedName>
        <fullName evidence="3">Transcription factor domain-containing protein</fullName>
    </recommendedName>
</protein>
<dbReference type="EMBL" id="QKRW01000020">
    <property type="protein sequence ID" value="RAL63268.1"/>
    <property type="molecule type" value="Genomic_DNA"/>
</dbReference>
<dbReference type="OrthoDB" id="6133115at2759"/>
<dbReference type="PANTHER" id="PTHR47785:SF6">
    <property type="entry name" value="ZN(II)2CYS6 TRANSCRIPTION FACTOR (EUROFUNG)"/>
    <property type="match status" value="1"/>
</dbReference>
<dbReference type="CDD" id="cd12148">
    <property type="entry name" value="fungal_TF_MHR"/>
    <property type="match status" value="1"/>
</dbReference>
<dbReference type="AlphaFoldDB" id="A0A395IUD0"/>
<organism evidence="1 2">
    <name type="scientific">Monilinia fructigena</name>
    <dbReference type="NCBI Taxonomy" id="38457"/>
    <lineage>
        <taxon>Eukaryota</taxon>
        <taxon>Fungi</taxon>
        <taxon>Dikarya</taxon>
        <taxon>Ascomycota</taxon>
        <taxon>Pezizomycotina</taxon>
        <taxon>Leotiomycetes</taxon>
        <taxon>Helotiales</taxon>
        <taxon>Sclerotiniaceae</taxon>
        <taxon>Monilinia</taxon>
    </lineage>
</organism>
<keyword evidence="2" id="KW-1185">Reference proteome</keyword>
<evidence type="ECO:0000313" key="1">
    <source>
        <dbReference type="EMBL" id="RAL63268.1"/>
    </source>
</evidence>
<dbReference type="InterPro" id="IPR053181">
    <property type="entry name" value="EcdB-like_regulator"/>
</dbReference>
<comment type="caution">
    <text evidence="1">The sequence shown here is derived from an EMBL/GenBank/DDBJ whole genome shotgun (WGS) entry which is preliminary data.</text>
</comment>